<accession>A0ABW2GTK0</accession>
<evidence type="ECO:0000313" key="2">
    <source>
        <dbReference type="EMBL" id="MFC7243299.1"/>
    </source>
</evidence>
<keyword evidence="1" id="KW-1133">Transmembrane helix</keyword>
<evidence type="ECO:0000313" key="3">
    <source>
        <dbReference type="Proteomes" id="UP001596392"/>
    </source>
</evidence>
<dbReference type="EMBL" id="JBHTAC010000010">
    <property type="protein sequence ID" value="MFC7243299.1"/>
    <property type="molecule type" value="Genomic_DNA"/>
</dbReference>
<comment type="caution">
    <text evidence="2">The sequence shown here is derived from an EMBL/GenBank/DDBJ whole genome shotgun (WGS) entry which is preliminary data.</text>
</comment>
<sequence length="135" mass="13721">MSEQVTPAVPAAQETATEPSGAKTVAAGIGKKILGYIVVAVVVLGGGLAYKYLSGSTDIAKAGDCITDAANADDMKVVGCDSAEAKYKVLGVLEGVNATQAESATGCGQWPDATSWFSIIEQGKTTGKFLCLSDK</sequence>
<keyword evidence="3" id="KW-1185">Reference proteome</keyword>
<proteinExistence type="predicted"/>
<feature type="transmembrane region" description="Helical" evidence="1">
    <location>
        <begin position="33"/>
        <end position="53"/>
    </location>
</feature>
<reference evidence="3" key="1">
    <citation type="journal article" date="2019" name="Int. J. Syst. Evol. Microbiol.">
        <title>The Global Catalogue of Microorganisms (GCM) 10K type strain sequencing project: providing services to taxonomists for standard genome sequencing and annotation.</title>
        <authorList>
            <consortium name="The Broad Institute Genomics Platform"/>
            <consortium name="The Broad Institute Genome Sequencing Center for Infectious Disease"/>
            <person name="Wu L."/>
            <person name="Ma J."/>
        </authorList>
    </citation>
    <scope>NUCLEOTIDE SEQUENCE [LARGE SCALE GENOMIC DNA]</scope>
    <source>
        <strain evidence="3">CGMCC 1.9106</strain>
    </source>
</reference>
<name>A0ABW2GTK0_9ACTN</name>
<keyword evidence="1" id="KW-0472">Membrane</keyword>
<evidence type="ECO:0000256" key="1">
    <source>
        <dbReference type="SAM" id="Phobius"/>
    </source>
</evidence>
<dbReference type="Proteomes" id="UP001596392">
    <property type="component" value="Unassembled WGS sequence"/>
</dbReference>
<gene>
    <name evidence="2" type="ORF">ACFQO7_12500</name>
</gene>
<keyword evidence="1" id="KW-0812">Transmembrane</keyword>
<organism evidence="2 3">
    <name type="scientific">Catellatospora aurea</name>
    <dbReference type="NCBI Taxonomy" id="1337874"/>
    <lineage>
        <taxon>Bacteria</taxon>
        <taxon>Bacillati</taxon>
        <taxon>Actinomycetota</taxon>
        <taxon>Actinomycetes</taxon>
        <taxon>Micromonosporales</taxon>
        <taxon>Micromonosporaceae</taxon>
        <taxon>Catellatospora</taxon>
    </lineage>
</organism>
<protein>
    <submittedName>
        <fullName evidence="2">Uncharacterized protein</fullName>
    </submittedName>
</protein>
<dbReference type="RefSeq" id="WP_376806517.1">
    <property type="nucleotide sequence ID" value="NZ_JBHTAC010000010.1"/>
</dbReference>